<protein>
    <submittedName>
        <fullName evidence="2">Uncharacterized protein</fullName>
    </submittedName>
</protein>
<reference evidence="3" key="1">
    <citation type="journal article" date="2015" name="Nat. Plants">
        <title>Genome expansion of Arabis alpina linked with retrotransposition and reduced symmetric DNA methylation.</title>
        <authorList>
            <person name="Willing E.M."/>
            <person name="Rawat V."/>
            <person name="Mandakova T."/>
            <person name="Maumus F."/>
            <person name="James G.V."/>
            <person name="Nordstroem K.J."/>
            <person name="Becker C."/>
            <person name="Warthmann N."/>
            <person name="Chica C."/>
            <person name="Szarzynska B."/>
            <person name="Zytnicki M."/>
            <person name="Albani M.C."/>
            <person name="Kiefer C."/>
            <person name="Bergonzi S."/>
            <person name="Castaings L."/>
            <person name="Mateos J.L."/>
            <person name="Berns M.C."/>
            <person name="Bujdoso N."/>
            <person name="Piofczyk T."/>
            <person name="de Lorenzo L."/>
            <person name="Barrero-Sicilia C."/>
            <person name="Mateos I."/>
            <person name="Piednoel M."/>
            <person name="Hagmann J."/>
            <person name="Chen-Min-Tao R."/>
            <person name="Iglesias-Fernandez R."/>
            <person name="Schuster S.C."/>
            <person name="Alonso-Blanco C."/>
            <person name="Roudier F."/>
            <person name="Carbonero P."/>
            <person name="Paz-Ares J."/>
            <person name="Davis S.J."/>
            <person name="Pecinka A."/>
            <person name="Quesneville H."/>
            <person name="Colot V."/>
            <person name="Lysak M.A."/>
            <person name="Weigel D."/>
            <person name="Coupland G."/>
            <person name="Schneeberger K."/>
        </authorList>
    </citation>
    <scope>NUCLEOTIDE SEQUENCE [LARGE SCALE GENOMIC DNA]</scope>
    <source>
        <strain evidence="3">cv. Pajares</strain>
    </source>
</reference>
<feature type="region of interest" description="Disordered" evidence="1">
    <location>
        <begin position="19"/>
        <end position="43"/>
    </location>
</feature>
<proteinExistence type="predicted"/>
<dbReference type="Gramene" id="KFK30875">
    <property type="protein sequence ID" value="KFK30875"/>
    <property type="gene ID" value="AALP_AA6G037200"/>
</dbReference>
<dbReference type="AlphaFoldDB" id="A0A087GLX3"/>
<dbReference type="Proteomes" id="UP000029120">
    <property type="component" value="Chromosome 6"/>
</dbReference>
<dbReference type="EMBL" id="CM002874">
    <property type="protein sequence ID" value="KFK30875.1"/>
    <property type="molecule type" value="Genomic_DNA"/>
</dbReference>
<accession>A0A087GLX3</accession>
<sequence>MIVMYRELGIVDTLKTQNKDSKTSTTLSQTTKRQERNVCGSNRQQFQNTETILKVTLCNN</sequence>
<gene>
    <name evidence="2" type="ordered locus">AALP_Aa6g037200</name>
</gene>
<organism evidence="2 3">
    <name type="scientific">Arabis alpina</name>
    <name type="common">Alpine rock-cress</name>
    <dbReference type="NCBI Taxonomy" id="50452"/>
    <lineage>
        <taxon>Eukaryota</taxon>
        <taxon>Viridiplantae</taxon>
        <taxon>Streptophyta</taxon>
        <taxon>Embryophyta</taxon>
        <taxon>Tracheophyta</taxon>
        <taxon>Spermatophyta</taxon>
        <taxon>Magnoliopsida</taxon>
        <taxon>eudicotyledons</taxon>
        <taxon>Gunneridae</taxon>
        <taxon>Pentapetalae</taxon>
        <taxon>rosids</taxon>
        <taxon>malvids</taxon>
        <taxon>Brassicales</taxon>
        <taxon>Brassicaceae</taxon>
        <taxon>Arabideae</taxon>
        <taxon>Arabis</taxon>
    </lineage>
</organism>
<keyword evidence="3" id="KW-1185">Reference proteome</keyword>
<name>A0A087GLX3_ARAAL</name>
<evidence type="ECO:0000313" key="2">
    <source>
        <dbReference type="EMBL" id="KFK30875.1"/>
    </source>
</evidence>
<evidence type="ECO:0000313" key="3">
    <source>
        <dbReference type="Proteomes" id="UP000029120"/>
    </source>
</evidence>
<evidence type="ECO:0000256" key="1">
    <source>
        <dbReference type="SAM" id="MobiDB-lite"/>
    </source>
</evidence>